<dbReference type="eggNOG" id="COG5395">
    <property type="taxonomic scope" value="Bacteria"/>
</dbReference>
<accession>A9FY82</accession>
<feature type="transmembrane region" description="Helical" evidence="1">
    <location>
        <begin position="159"/>
        <end position="182"/>
    </location>
</feature>
<keyword evidence="1" id="KW-0472">Membrane</keyword>
<evidence type="ECO:0000256" key="1">
    <source>
        <dbReference type="SAM" id="Phobius"/>
    </source>
</evidence>
<protein>
    <recommendedName>
        <fullName evidence="4">DUF2306 domain-containing protein</fullName>
    </recommendedName>
</protein>
<dbReference type="InterPro" id="IPR018750">
    <property type="entry name" value="DUF2306_membrane"/>
</dbReference>
<feature type="transmembrane region" description="Helical" evidence="1">
    <location>
        <begin position="57"/>
        <end position="79"/>
    </location>
</feature>
<dbReference type="STRING" id="448385.sce5430"/>
<feature type="transmembrane region" description="Helical" evidence="1">
    <location>
        <begin position="188"/>
        <end position="209"/>
    </location>
</feature>
<proteinExistence type="predicted"/>
<sequence>MTNESTTTPSAKRDWLVPALLLGLSAVPVVAGAFRLAELSVGAKVTPDNARFFAAPVPIVLHILSVSAFSVLGAFQFSSGFRRRKPRWHRAAGWAVAPSGLVAAASGLWMQASYELPRGDGDALAVLRVLFGSAMFMSLVLGLVAISRRDFVRHGAWMLRGYAIGLGAGTQVLTHMPWVLLFGAPGEGVRAVLMGTGWVINVAVAEWIIQRRATSLRKEKQPSAQRRPAVVPSIARLIGSSD</sequence>
<keyword evidence="1" id="KW-1133">Transmembrane helix</keyword>
<dbReference type="OrthoDB" id="8759010at2"/>
<dbReference type="HOGENOM" id="CLU_078522_0_0_7"/>
<reference evidence="2 3" key="1">
    <citation type="journal article" date="2007" name="Nat. Biotechnol.">
        <title>Complete genome sequence of the myxobacterium Sorangium cellulosum.</title>
        <authorList>
            <person name="Schneiker S."/>
            <person name="Perlova O."/>
            <person name="Kaiser O."/>
            <person name="Gerth K."/>
            <person name="Alici A."/>
            <person name="Altmeyer M.O."/>
            <person name="Bartels D."/>
            <person name="Bekel T."/>
            <person name="Beyer S."/>
            <person name="Bode E."/>
            <person name="Bode H.B."/>
            <person name="Bolten C.J."/>
            <person name="Choudhuri J.V."/>
            <person name="Doss S."/>
            <person name="Elnakady Y.A."/>
            <person name="Frank B."/>
            <person name="Gaigalat L."/>
            <person name="Goesmann A."/>
            <person name="Groeger C."/>
            <person name="Gross F."/>
            <person name="Jelsbak L."/>
            <person name="Jelsbak L."/>
            <person name="Kalinowski J."/>
            <person name="Kegler C."/>
            <person name="Knauber T."/>
            <person name="Konietzny S."/>
            <person name="Kopp M."/>
            <person name="Krause L."/>
            <person name="Krug D."/>
            <person name="Linke B."/>
            <person name="Mahmud T."/>
            <person name="Martinez-Arias R."/>
            <person name="McHardy A.C."/>
            <person name="Merai M."/>
            <person name="Meyer F."/>
            <person name="Mormann S."/>
            <person name="Munoz-Dorado J."/>
            <person name="Perez J."/>
            <person name="Pradella S."/>
            <person name="Rachid S."/>
            <person name="Raddatz G."/>
            <person name="Rosenau F."/>
            <person name="Rueckert C."/>
            <person name="Sasse F."/>
            <person name="Scharfe M."/>
            <person name="Schuster S.C."/>
            <person name="Suen G."/>
            <person name="Treuner-Lange A."/>
            <person name="Velicer G.J."/>
            <person name="Vorholter F.-J."/>
            <person name="Weissman K.J."/>
            <person name="Welch R.D."/>
            <person name="Wenzel S.C."/>
            <person name="Whitworth D.E."/>
            <person name="Wilhelm S."/>
            <person name="Wittmann C."/>
            <person name="Bloecker H."/>
            <person name="Puehler A."/>
            <person name="Mueller R."/>
        </authorList>
    </citation>
    <scope>NUCLEOTIDE SEQUENCE [LARGE SCALE GENOMIC DNA]</scope>
    <source>
        <strain evidence="3">So ce56</strain>
    </source>
</reference>
<keyword evidence="3" id="KW-1185">Reference proteome</keyword>
<dbReference type="Pfam" id="PF10067">
    <property type="entry name" value="DUF2306"/>
    <property type="match status" value="1"/>
</dbReference>
<dbReference type="KEGG" id="scl:sce5430"/>
<feature type="transmembrane region" description="Helical" evidence="1">
    <location>
        <begin position="124"/>
        <end position="147"/>
    </location>
</feature>
<keyword evidence="1" id="KW-0812">Transmembrane</keyword>
<dbReference type="EMBL" id="AM746676">
    <property type="protein sequence ID" value="CAN95593.1"/>
    <property type="molecule type" value="Genomic_DNA"/>
</dbReference>
<name>A9FY82_SORC5</name>
<evidence type="ECO:0008006" key="4">
    <source>
        <dbReference type="Google" id="ProtNLM"/>
    </source>
</evidence>
<evidence type="ECO:0000313" key="2">
    <source>
        <dbReference type="EMBL" id="CAN95593.1"/>
    </source>
</evidence>
<feature type="transmembrane region" description="Helical" evidence="1">
    <location>
        <begin position="15"/>
        <end position="37"/>
    </location>
</feature>
<gene>
    <name evidence="2" type="ordered locus">sce5430</name>
</gene>
<dbReference type="BioCyc" id="SCEL448385:SCE_RS27850-MONOMER"/>
<dbReference type="Proteomes" id="UP000002139">
    <property type="component" value="Chromosome"/>
</dbReference>
<dbReference type="AlphaFoldDB" id="A9FY82"/>
<organism evidence="2 3">
    <name type="scientific">Sorangium cellulosum (strain So ce56)</name>
    <name type="common">Polyangium cellulosum (strain So ce56)</name>
    <dbReference type="NCBI Taxonomy" id="448385"/>
    <lineage>
        <taxon>Bacteria</taxon>
        <taxon>Pseudomonadati</taxon>
        <taxon>Myxococcota</taxon>
        <taxon>Polyangia</taxon>
        <taxon>Polyangiales</taxon>
        <taxon>Polyangiaceae</taxon>
        <taxon>Sorangium</taxon>
    </lineage>
</organism>
<feature type="transmembrane region" description="Helical" evidence="1">
    <location>
        <begin position="91"/>
        <end position="112"/>
    </location>
</feature>
<evidence type="ECO:0000313" key="3">
    <source>
        <dbReference type="Proteomes" id="UP000002139"/>
    </source>
</evidence>
<dbReference type="RefSeq" id="WP_012238061.1">
    <property type="nucleotide sequence ID" value="NC_010162.1"/>
</dbReference>